<sequence length="76" mass="8599">AHQPLQATATETIMTTTTTHPPPPQPQQSTTDFMLLKRIGKLKQIMANLIQDNKHLEERLDSHGARLYTLKNLNIP</sequence>
<feature type="non-terminal residue" evidence="3">
    <location>
        <position position="1"/>
    </location>
</feature>
<comment type="caution">
    <text evidence="3">The sequence shown here is derived from an EMBL/GenBank/DDBJ whole genome shotgun (WGS) entry which is preliminary data.</text>
</comment>
<organism evidence="3">
    <name type="scientific">Tanacetum cinerariifolium</name>
    <name type="common">Dalmatian daisy</name>
    <name type="synonym">Chrysanthemum cinerariifolium</name>
    <dbReference type="NCBI Taxonomy" id="118510"/>
    <lineage>
        <taxon>Eukaryota</taxon>
        <taxon>Viridiplantae</taxon>
        <taxon>Streptophyta</taxon>
        <taxon>Embryophyta</taxon>
        <taxon>Tracheophyta</taxon>
        <taxon>Spermatophyta</taxon>
        <taxon>Magnoliopsida</taxon>
        <taxon>eudicotyledons</taxon>
        <taxon>Gunneridae</taxon>
        <taxon>Pentapetalae</taxon>
        <taxon>asterids</taxon>
        <taxon>campanulids</taxon>
        <taxon>Asterales</taxon>
        <taxon>Asteraceae</taxon>
        <taxon>Asteroideae</taxon>
        <taxon>Anthemideae</taxon>
        <taxon>Anthemidinae</taxon>
        <taxon>Tanacetum</taxon>
    </lineage>
</organism>
<feature type="compositionally biased region" description="Low complexity" evidence="2">
    <location>
        <begin position="8"/>
        <end position="19"/>
    </location>
</feature>
<protein>
    <submittedName>
        <fullName evidence="3">Uncharacterized protein</fullName>
    </submittedName>
</protein>
<feature type="coiled-coil region" evidence="1">
    <location>
        <begin position="39"/>
        <end position="66"/>
    </location>
</feature>
<dbReference type="AlphaFoldDB" id="A0A699J8E5"/>
<name>A0A699J8E5_TANCI</name>
<dbReference type="EMBL" id="BKCJ010380328">
    <property type="protein sequence ID" value="GFA17326.1"/>
    <property type="molecule type" value="Genomic_DNA"/>
</dbReference>
<keyword evidence="1" id="KW-0175">Coiled coil</keyword>
<accession>A0A699J8E5</accession>
<gene>
    <name evidence="3" type="ORF">Tci_589298</name>
</gene>
<evidence type="ECO:0000256" key="2">
    <source>
        <dbReference type="SAM" id="MobiDB-lite"/>
    </source>
</evidence>
<feature type="region of interest" description="Disordered" evidence="2">
    <location>
        <begin position="1"/>
        <end position="29"/>
    </location>
</feature>
<proteinExistence type="predicted"/>
<reference evidence="3" key="1">
    <citation type="journal article" date="2019" name="Sci. Rep.">
        <title>Draft genome of Tanacetum cinerariifolium, the natural source of mosquito coil.</title>
        <authorList>
            <person name="Yamashiro T."/>
            <person name="Shiraishi A."/>
            <person name="Satake H."/>
            <person name="Nakayama K."/>
        </authorList>
    </citation>
    <scope>NUCLEOTIDE SEQUENCE</scope>
</reference>
<evidence type="ECO:0000313" key="3">
    <source>
        <dbReference type="EMBL" id="GFA17326.1"/>
    </source>
</evidence>
<evidence type="ECO:0000256" key="1">
    <source>
        <dbReference type="SAM" id="Coils"/>
    </source>
</evidence>